<comment type="caution">
    <text evidence="8">The sequence shown here is derived from an EMBL/GenBank/DDBJ whole genome shotgun (WGS) entry which is preliminary data.</text>
</comment>
<comment type="catalytic activity">
    <reaction evidence="1">
        <text>Hydrolyzes the link between N-acetylmuramoyl residues and L-amino acid residues in certain cell-wall glycopeptides.</text>
        <dbReference type="EC" id="3.5.1.28"/>
    </reaction>
</comment>
<keyword evidence="3" id="KW-0378">Hydrolase</keyword>
<evidence type="ECO:0000313" key="8">
    <source>
        <dbReference type="EMBL" id="MDQ0254494.1"/>
    </source>
</evidence>
<keyword evidence="9" id="KW-1185">Reference proteome</keyword>
<name>A0ABT9ZTG3_9BACI</name>
<accession>A0ABT9ZTG3</accession>
<dbReference type="EMBL" id="JAUSUG010000006">
    <property type="protein sequence ID" value="MDQ0254494.1"/>
    <property type="molecule type" value="Genomic_DNA"/>
</dbReference>
<evidence type="ECO:0000313" key="9">
    <source>
        <dbReference type="Proteomes" id="UP001230005"/>
    </source>
</evidence>
<sequence>MKVNVRYMTRNDCFTAGRTIVPKGIMIHSTATPGVMAAAWFSRWNKSFQRGEINRQMCVHAFLDDREAWQYLPWNHRGWHAGGAANNTHIGIEICEPAGFTYAGGARMVGYDARAQEKYFRKAWDNAVALCVMLCRKYRLTEREIICHSEGHRRGIASNHADVMHWFVKHGESMDTFRGAVRRELGITNANRNAKTSASANTQTSGAVEVGSPSSLPVLKVGDVVEIAASATVYYPGGPRIPEWVKRDFYHKITQVQSRGKTVIRGGKECVLLGRRVGKKSGREEAGIMTWVDKGLLEKS</sequence>
<dbReference type="RefSeq" id="WP_307324537.1">
    <property type="nucleotide sequence ID" value="NZ_JAUSUG010000006.1"/>
</dbReference>
<dbReference type="PANTHER" id="PTHR30417">
    <property type="entry name" value="N-ACETYLMURAMOYL-L-ALANINE AMIDASE AMID"/>
    <property type="match status" value="1"/>
</dbReference>
<dbReference type="Pfam" id="PF01510">
    <property type="entry name" value="Amidase_2"/>
    <property type="match status" value="1"/>
</dbReference>
<evidence type="ECO:0000259" key="7">
    <source>
        <dbReference type="SMART" id="SM00644"/>
    </source>
</evidence>
<evidence type="ECO:0000256" key="3">
    <source>
        <dbReference type="ARBA" id="ARBA00022801"/>
    </source>
</evidence>
<protein>
    <recommendedName>
        <fullName evidence="2">N-acetylmuramoyl-L-alanine amidase</fullName>
        <ecNumber evidence="2">3.5.1.28</ecNumber>
    </recommendedName>
    <alternativeName>
        <fullName evidence="6">Autolysin</fullName>
    </alternativeName>
    <alternativeName>
        <fullName evidence="5">Cell wall hydrolase</fullName>
    </alternativeName>
</protein>
<dbReference type="PANTHER" id="PTHR30417:SF1">
    <property type="entry name" value="N-ACETYLMURAMOYL-L-ALANINE AMIDASE AMID"/>
    <property type="match status" value="1"/>
</dbReference>
<dbReference type="Gene3D" id="3.40.80.10">
    <property type="entry name" value="Peptidoglycan recognition protein-like"/>
    <property type="match status" value="1"/>
</dbReference>
<feature type="domain" description="N-acetylmuramoyl-L-alanine amidase" evidence="7">
    <location>
        <begin position="8"/>
        <end position="171"/>
    </location>
</feature>
<evidence type="ECO:0000256" key="4">
    <source>
        <dbReference type="ARBA" id="ARBA00023316"/>
    </source>
</evidence>
<dbReference type="SMART" id="SM00644">
    <property type="entry name" value="Ami_2"/>
    <property type="match status" value="1"/>
</dbReference>
<keyword evidence="4" id="KW-0961">Cell wall biogenesis/degradation</keyword>
<evidence type="ECO:0000256" key="1">
    <source>
        <dbReference type="ARBA" id="ARBA00001561"/>
    </source>
</evidence>
<dbReference type="InterPro" id="IPR036505">
    <property type="entry name" value="Amidase/PGRP_sf"/>
</dbReference>
<dbReference type="Proteomes" id="UP001230005">
    <property type="component" value="Unassembled WGS sequence"/>
</dbReference>
<proteinExistence type="predicted"/>
<dbReference type="CDD" id="cd06583">
    <property type="entry name" value="PGRP"/>
    <property type="match status" value="1"/>
</dbReference>
<gene>
    <name evidence="8" type="ORF">J2S74_001873</name>
</gene>
<evidence type="ECO:0000256" key="5">
    <source>
        <dbReference type="ARBA" id="ARBA00030881"/>
    </source>
</evidence>
<dbReference type="EC" id="3.5.1.28" evidence="2"/>
<dbReference type="SUPFAM" id="SSF55846">
    <property type="entry name" value="N-acetylmuramoyl-L-alanine amidase-like"/>
    <property type="match status" value="1"/>
</dbReference>
<reference evidence="8 9" key="1">
    <citation type="submission" date="2023-07" db="EMBL/GenBank/DDBJ databases">
        <title>Genomic Encyclopedia of Type Strains, Phase IV (KMG-IV): sequencing the most valuable type-strain genomes for metagenomic binning, comparative biology and taxonomic classification.</title>
        <authorList>
            <person name="Goeker M."/>
        </authorList>
    </citation>
    <scope>NUCLEOTIDE SEQUENCE [LARGE SCALE GENOMIC DNA]</scope>
    <source>
        <strain evidence="8 9">DSM 9768</strain>
    </source>
</reference>
<dbReference type="InterPro" id="IPR002502">
    <property type="entry name" value="Amidase_domain"/>
</dbReference>
<organism evidence="8 9">
    <name type="scientific">Evansella vedderi</name>
    <dbReference type="NCBI Taxonomy" id="38282"/>
    <lineage>
        <taxon>Bacteria</taxon>
        <taxon>Bacillati</taxon>
        <taxon>Bacillota</taxon>
        <taxon>Bacilli</taxon>
        <taxon>Bacillales</taxon>
        <taxon>Bacillaceae</taxon>
        <taxon>Evansella</taxon>
    </lineage>
</organism>
<evidence type="ECO:0000256" key="2">
    <source>
        <dbReference type="ARBA" id="ARBA00011901"/>
    </source>
</evidence>
<evidence type="ECO:0000256" key="6">
    <source>
        <dbReference type="ARBA" id="ARBA00032390"/>
    </source>
</evidence>
<dbReference type="InterPro" id="IPR051206">
    <property type="entry name" value="NAMLAA_amidase_2"/>
</dbReference>